<keyword evidence="5" id="KW-1185">Reference proteome</keyword>
<name>A0ABQ6Z3G3_9GAMM</name>
<proteinExistence type="predicted"/>
<reference evidence="4 5" key="1">
    <citation type="submission" date="2017-10" db="EMBL/GenBank/DDBJ databases">
        <title>Whole genome sequencing of members of genus Pseudoxanthomonas.</title>
        <authorList>
            <person name="Kumar S."/>
            <person name="Bansal K."/>
            <person name="Kaur A."/>
            <person name="Patil P."/>
            <person name="Sharma S."/>
            <person name="Patil P.B."/>
        </authorList>
    </citation>
    <scope>NUCLEOTIDE SEQUENCE [LARGE SCALE GENOMIC DNA]</scope>
    <source>
        <strain evidence="4 5">DSM 17801</strain>
    </source>
</reference>
<gene>
    <name evidence="4" type="ORF">CSC65_15080</name>
</gene>
<dbReference type="PIRSF" id="PIRSF036382">
    <property type="entry name" value="RR_antiterm"/>
    <property type="match status" value="1"/>
</dbReference>
<dbReference type="InterPro" id="IPR001789">
    <property type="entry name" value="Sig_transdc_resp-reg_receiver"/>
</dbReference>
<dbReference type="SMART" id="SM01012">
    <property type="entry name" value="ANTAR"/>
    <property type="match status" value="1"/>
</dbReference>
<dbReference type="Gene3D" id="3.40.50.2300">
    <property type="match status" value="1"/>
</dbReference>
<dbReference type="InterPro" id="IPR005561">
    <property type="entry name" value="ANTAR"/>
</dbReference>
<dbReference type="Proteomes" id="UP000788419">
    <property type="component" value="Unassembled WGS sequence"/>
</dbReference>
<dbReference type="InterPro" id="IPR008327">
    <property type="entry name" value="Sig_transdc_resp-reg_antiterm"/>
</dbReference>
<dbReference type="InterPro" id="IPR011006">
    <property type="entry name" value="CheY-like_superfamily"/>
</dbReference>
<sequence>MLRVLLVNDTEKPIADLQDALRDAGYEVLPHVSGSGLLRAVEAAAPDVVILDVDSPSRDTLEQLAMLDRHAPRPVVMFSADGDEGLIRDVLGAGVAAYVVDGLAPGRLAPILRVAMARFEQQANVRLRLDELEHKLGDRKDIDRAKGLLMERRGMSEAQAYAALRQQAMKHGLKLADVARRILSMSDLLG</sequence>
<dbReference type="PROSITE" id="PS50110">
    <property type="entry name" value="RESPONSE_REGULATORY"/>
    <property type="match status" value="1"/>
</dbReference>
<protein>
    <submittedName>
        <fullName evidence="4">Response regulator</fullName>
    </submittedName>
</protein>
<evidence type="ECO:0000259" key="3">
    <source>
        <dbReference type="PROSITE" id="PS50921"/>
    </source>
</evidence>
<dbReference type="PROSITE" id="PS50921">
    <property type="entry name" value="ANTAR"/>
    <property type="match status" value="1"/>
</dbReference>
<dbReference type="EMBL" id="PDWN01000018">
    <property type="protein sequence ID" value="KAF1692063.1"/>
    <property type="molecule type" value="Genomic_DNA"/>
</dbReference>
<organism evidence="4 5">
    <name type="scientific">Pseudoxanthomonas daejeonensis</name>
    <dbReference type="NCBI Taxonomy" id="266062"/>
    <lineage>
        <taxon>Bacteria</taxon>
        <taxon>Pseudomonadati</taxon>
        <taxon>Pseudomonadota</taxon>
        <taxon>Gammaproteobacteria</taxon>
        <taxon>Lysobacterales</taxon>
        <taxon>Lysobacteraceae</taxon>
        <taxon>Pseudoxanthomonas</taxon>
    </lineage>
</organism>
<dbReference type="InterPro" id="IPR036388">
    <property type="entry name" value="WH-like_DNA-bd_sf"/>
</dbReference>
<feature type="modified residue" description="4-aspartylphosphate" evidence="1">
    <location>
        <position position="52"/>
    </location>
</feature>
<comment type="caution">
    <text evidence="4">The sequence shown here is derived from an EMBL/GenBank/DDBJ whole genome shotgun (WGS) entry which is preliminary data.</text>
</comment>
<dbReference type="PANTHER" id="PTHR43367">
    <property type="match status" value="1"/>
</dbReference>
<accession>A0ABQ6Z3G3</accession>
<evidence type="ECO:0000313" key="4">
    <source>
        <dbReference type="EMBL" id="KAF1692063.1"/>
    </source>
</evidence>
<dbReference type="Pfam" id="PF00072">
    <property type="entry name" value="Response_reg"/>
    <property type="match status" value="1"/>
</dbReference>
<evidence type="ECO:0000256" key="1">
    <source>
        <dbReference type="PROSITE-ProRule" id="PRU00169"/>
    </source>
</evidence>
<dbReference type="SMART" id="SM00448">
    <property type="entry name" value="REC"/>
    <property type="match status" value="1"/>
</dbReference>
<keyword evidence="1" id="KW-0597">Phosphoprotein</keyword>
<evidence type="ECO:0000259" key="2">
    <source>
        <dbReference type="PROSITE" id="PS50110"/>
    </source>
</evidence>
<feature type="domain" description="Response regulatory" evidence="2">
    <location>
        <begin position="3"/>
        <end position="116"/>
    </location>
</feature>
<feature type="domain" description="ANTAR" evidence="3">
    <location>
        <begin position="122"/>
        <end position="183"/>
    </location>
</feature>
<dbReference type="SUPFAM" id="SSF52172">
    <property type="entry name" value="CheY-like"/>
    <property type="match status" value="1"/>
</dbReference>
<dbReference type="Gene3D" id="1.10.10.10">
    <property type="entry name" value="Winged helix-like DNA-binding domain superfamily/Winged helix DNA-binding domain"/>
    <property type="match status" value="1"/>
</dbReference>
<dbReference type="Pfam" id="PF03861">
    <property type="entry name" value="ANTAR"/>
    <property type="match status" value="1"/>
</dbReference>
<dbReference type="PANTHER" id="PTHR43367:SF1">
    <property type="entry name" value="TWO-COMPONENT RESPONSE REGULATOR-LIKE APRR6-RELATED"/>
    <property type="match status" value="1"/>
</dbReference>
<evidence type="ECO:0000313" key="5">
    <source>
        <dbReference type="Proteomes" id="UP000788419"/>
    </source>
</evidence>